<dbReference type="PANTHER" id="PTHR46040:SF3">
    <property type="entry name" value="HIGH MOBILITY GROUP PROTEIN 2"/>
    <property type="match status" value="1"/>
</dbReference>
<dbReference type="SUPFAM" id="SSF47095">
    <property type="entry name" value="HMG-box"/>
    <property type="match status" value="1"/>
</dbReference>
<dbReference type="PROSITE" id="PS50118">
    <property type="entry name" value="HMG_BOX_2"/>
    <property type="match status" value="1"/>
</dbReference>
<dbReference type="InterPro" id="IPR036910">
    <property type="entry name" value="HMG_box_dom_sf"/>
</dbReference>
<dbReference type="InterPro" id="IPR051965">
    <property type="entry name" value="ChromReg_NeuronalGeneExpr"/>
</dbReference>
<dbReference type="InterPro" id="IPR056513">
    <property type="entry name" value="INO80F"/>
</dbReference>
<dbReference type="Gene3D" id="1.10.30.10">
    <property type="entry name" value="High mobility group box domain"/>
    <property type="match status" value="1"/>
</dbReference>
<sequence>MAAENGNECVLGTEEDQTASDVAVRSESDSFNIEVQPCTLEGQAGEPVISEQERYKKKYFTLKRKCDLIKNGNDKLVNRLYYVKKAIRKLKRERQCLMSKLDEHGDDYKNVPLTVSLEDSLQMNAAGIPPNFPPTMHHPGMLGMTHDMNFNADSLATGLPPHMQMFPQQAANPVSASGSSKKKRHGKTEKEKDPNAPKRPANAFFMFCQQERPRLQEEYYKERKEEISHLEMTKVLSKKWSDLSGDDKERYYNLYQKDKERYEEEMKHYIKPTKHQPKHNGHAISAPPPAFVVKSEVASQDDPYSMPQGNVMPHGNVTMSQGNATMSQDNVPMSQGNVPMSQGNVPIYQGIQNPPLFSDANVSPFPNML</sequence>
<evidence type="ECO:0000256" key="5">
    <source>
        <dbReference type="SAM" id="MobiDB-lite"/>
    </source>
</evidence>
<evidence type="ECO:0000256" key="3">
    <source>
        <dbReference type="ARBA" id="ARBA00023242"/>
    </source>
</evidence>
<evidence type="ECO:0000256" key="1">
    <source>
        <dbReference type="ARBA" id="ARBA00004123"/>
    </source>
</evidence>
<dbReference type="Proteomes" id="UP000694865">
    <property type="component" value="Unplaced"/>
</dbReference>
<evidence type="ECO:0000259" key="6">
    <source>
        <dbReference type="PROSITE" id="PS50118"/>
    </source>
</evidence>
<feature type="region of interest" description="Disordered" evidence="5">
    <location>
        <begin position="159"/>
        <end position="201"/>
    </location>
</feature>
<evidence type="ECO:0000313" key="7">
    <source>
        <dbReference type="Proteomes" id="UP000694865"/>
    </source>
</evidence>
<comment type="subcellular location">
    <subcellularLocation>
        <location evidence="1">Nucleus</location>
    </subcellularLocation>
</comment>
<dbReference type="RefSeq" id="XP_002738666.1">
    <property type="nucleotide sequence ID" value="XM_002738620.2"/>
</dbReference>
<feature type="domain" description="HMG box" evidence="6">
    <location>
        <begin position="197"/>
        <end position="270"/>
    </location>
</feature>
<organism evidence="7 8">
    <name type="scientific">Saccoglossus kowalevskii</name>
    <name type="common">Acorn worm</name>
    <dbReference type="NCBI Taxonomy" id="10224"/>
    <lineage>
        <taxon>Eukaryota</taxon>
        <taxon>Metazoa</taxon>
        <taxon>Hemichordata</taxon>
        <taxon>Enteropneusta</taxon>
        <taxon>Harrimaniidae</taxon>
        <taxon>Saccoglossus</taxon>
    </lineage>
</organism>
<proteinExistence type="predicted"/>
<reference evidence="8" key="1">
    <citation type="submission" date="2025-08" db="UniProtKB">
        <authorList>
            <consortium name="RefSeq"/>
        </authorList>
    </citation>
    <scope>IDENTIFICATION</scope>
    <source>
        <tissue evidence="8">Testes</tissue>
    </source>
</reference>
<keyword evidence="3 4" id="KW-0539">Nucleus</keyword>
<feature type="compositionally biased region" description="Polar residues" evidence="5">
    <location>
        <begin position="166"/>
        <end position="179"/>
    </location>
</feature>
<dbReference type="Pfam" id="PF00505">
    <property type="entry name" value="HMG_box"/>
    <property type="match status" value="1"/>
</dbReference>
<name>A0ABM0GW62_SACKO</name>
<feature type="DNA-binding region" description="HMG box" evidence="4">
    <location>
        <begin position="197"/>
        <end position="270"/>
    </location>
</feature>
<evidence type="ECO:0000313" key="8">
    <source>
        <dbReference type="RefSeq" id="XP_002738666.1"/>
    </source>
</evidence>
<dbReference type="GeneID" id="100369681"/>
<protein>
    <submittedName>
        <fullName evidence="8">Uncharacterized protein LOC100369681</fullName>
    </submittedName>
</protein>
<evidence type="ECO:0000256" key="4">
    <source>
        <dbReference type="PROSITE-ProRule" id="PRU00267"/>
    </source>
</evidence>
<dbReference type="Pfam" id="PF24245">
    <property type="entry name" value="INO80F"/>
    <property type="match status" value="1"/>
</dbReference>
<dbReference type="InterPro" id="IPR009071">
    <property type="entry name" value="HMG_box_dom"/>
</dbReference>
<dbReference type="PANTHER" id="PTHR46040">
    <property type="entry name" value="HIGH MOBILITY GROUP PROTEIN 2"/>
    <property type="match status" value="1"/>
</dbReference>
<keyword evidence="2 4" id="KW-0238">DNA-binding</keyword>
<gene>
    <name evidence="8" type="primary">LOC100369681</name>
</gene>
<dbReference type="SMART" id="SM00398">
    <property type="entry name" value="HMG"/>
    <property type="match status" value="1"/>
</dbReference>
<evidence type="ECO:0000256" key="2">
    <source>
        <dbReference type="ARBA" id="ARBA00023125"/>
    </source>
</evidence>
<dbReference type="CDD" id="cd22016">
    <property type="entry name" value="HMG-box_NHP10-like"/>
    <property type="match status" value="1"/>
</dbReference>
<accession>A0ABM0GW62</accession>
<keyword evidence="7" id="KW-1185">Reference proteome</keyword>